<comment type="caution">
    <text evidence="3">The sequence shown here is derived from an EMBL/GenBank/DDBJ whole genome shotgun (WGS) entry which is preliminary data.</text>
</comment>
<dbReference type="Proteomes" id="UP001551584">
    <property type="component" value="Unassembled WGS sequence"/>
</dbReference>
<dbReference type="EMBL" id="JBEZNA010000109">
    <property type="protein sequence ID" value="MEU9581270.1"/>
    <property type="molecule type" value="Genomic_DNA"/>
</dbReference>
<dbReference type="PANTHER" id="PTHR35010">
    <property type="entry name" value="BLL4672 PROTEIN-RELATED"/>
    <property type="match status" value="1"/>
</dbReference>
<dbReference type="InterPro" id="IPR041413">
    <property type="entry name" value="MLTR_LBD"/>
</dbReference>
<gene>
    <name evidence="3" type="ORF">AB0D95_29045</name>
</gene>
<dbReference type="PANTHER" id="PTHR35010:SF2">
    <property type="entry name" value="BLL4672 PROTEIN"/>
    <property type="match status" value="1"/>
</dbReference>
<feature type="domain" description="MmyB-like transcription regulator ligand binding" evidence="2">
    <location>
        <begin position="27"/>
        <end position="125"/>
    </location>
</feature>
<name>A0ABV3EYI7_9ACTN</name>
<dbReference type="Gene3D" id="3.30.450.180">
    <property type="match status" value="1"/>
</dbReference>
<feature type="region of interest" description="Disordered" evidence="1">
    <location>
        <begin position="191"/>
        <end position="226"/>
    </location>
</feature>
<proteinExistence type="predicted"/>
<evidence type="ECO:0000256" key="1">
    <source>
        <dbReference type="SAM" id="MobiDB-lite"/>
    </source>
</evidence>
<accession>A0ABV3EYI7</accession>
<evidence type="ECO:0000313" key="4">
    <source>
        <dbReference type="Proteomes" id="UP001551584"/>
    </source>
</evidence>
<keyword evidence="4" id="KW-1185">Reference proteome</keyword>
<reference evidence="3 4" key="1">
    <citation type="submission" date="2024-06" db="EMBL/GenBank/DDBJ databases">
        <title>The Natural Products Discovery Center: Release of the First 8490 Sequenced Strains for Exploring Actinobacteria Biosynthetic Diversity.</title>
        <authorList>
            <person name="Kalkreuter E."/>
            <person name="Kautsar S.A."/>
            <person name="Yang D."/>
            <person name="Bader C.D."/>
            <person name="Teijaro C.N."/>
            <person name="Fluegel L."/>
            <person name="Davis C.M."/>
            <person name="Simpson J.R."/>
            <person name="Lauterbach L."/>
            <person name="Steele A.D."/>
            <person name="Gui C."/>
            <person name="Meng S."/>
            <person name="Li G."/>
            <person name="Viehrig K."/>
            <person name="Ye F."/>
            <person name="Su P."/>
            <person name="Kiefer A.F."/>
            <person name="Nichols A."/>
            <person name="Cepeda A.J."/>
            <person name="Yan W."/>
            <person name="Fan B."/>
            <person name="Jiang Y."/>
            <person name="Adhikari A."/>
            <person name="Zheng C.-J."/>
            <person name="Schuster L."/>
            <person name="Cowan T.M."/>
            <person name="Smanski M.J."/>
            <person name="Chevrette M.G."/>
            <person name="De Carvalho L.P.S."/>
            <person name="Shen B."/>
        </authorList>
    </citation>
    <scope>NUCLEOTIDE SEQUENCE [LARGE SCALE GENOMIC DNA]</scope>
    <source>
        <strain evidence="3 4">NPDC048117</strain>
    </source>
</reference>
<sequence>MTARAGGRRPRPRPGPDEAYLRDYAVLLEGVPFPSVLLDRAWDVVLANTAFTELFRSVGPHPTAMPGDNFLRFVLFHPDAGQVLADREVRWCLPALARFAHLAERYGDDPVLQAVRREIAEDPLMEAAYRQGLPHWVRTVGERVAREHDGSVRQLVRPDAERPVRECRLVVETPSAFAELGYERMTMVLPGPDPVPEVPEAPAAPERSPRGRGHLSLVHSAPRHEH</sequence>
<dbReference type="Pfam" id="PF17765">
    <property type="entry name" value="MLTR_LBD"/>
    <property type="match status" value="1"/>
</dbReference>
<evidence type="ECO:0000259" key="2">
    <source>
        <dbReference type="Pfam" id="PF17765"/>
    </source>
</evidence>
<evidence type="ECO:0000313" key="3">
    <source>
        <dbReference type="EMBL" id="MEU9581270.1"/>
    </source>
</evidence>
<organism evidence="3 4">
    <name type="scientific">Streptomyces chilikensis</name>
    <dbReference type="NCBI Taxonomy" id="1194079"/>
    <lineage>
        <taxon>Bacteria</taxon>
        <taxon>Bacillati</taxon>
        <taxon>Actinomycetota</taxon>
        <taxon>Actinomycetes</taxon>
        <taxon>Kitasatosporales</taxon>
        <taxon>Streptomycetaceae</taxon>
        <taxon>Streptomyces</taxon>
    </lineage>
</organism>
<dbReference type="RefSeq" id="WP_166027540.1">
    <property type="nucleotide sequence ID" value="NZ_JBEZNA010000109.1"/>
</dbReference>
<protein>
    <recommendedName>
        <fullName evidence="2">MmyB-like transcription regulator ligand binding domain-containing protein</fullName>
    </recommendedName>
</protein>